<protein>
    <submittedName>
        <fullName evidence="1">Uncharacterized protein</fullName>
    </submittedName>
</protein>
<evidence type="ECO:0000313" key="2">
    <source>
        <dbReference type="Proteomes" id="UP000648239"/>
    </source>
</evidence>
<name>A0A8J7CDF1_9BACT</name>
<dbReference type="AlphaFoldDB" id="A0A8J7CDF1"/>
<reference evidence="1 2" key="1">
    <citation type="submission" date="2020-08" db="EMBL/GenBank/DDBJ databases">
        <title>Acidobacteriota in marine sediments use diverse sulfur dissimilation pathways.</title>
        <authorList>
            <person name="Wasmund K."/>
        </authorList>
    </citation>
    <scope>NUCLEOTIDE SEQUENCE [LARGE SCALE GENOMIC DNA]</scope>
    <source>
        <strain evidence="1">MAG AM4</strain>
    </source>
</reference>
<proteinExistence type="predicted"/>
<comment type="caution">
    <text evidence="1">The sequence shown here is derived from an EMBL/GenBank/DDBJ whole genome shotgun (WGS) entry which is preliminary data.</text>
</comment>
<accession>A0A8J7CDF1</accession>
<sequence>MNRPNLVQKSISRLAIAGAGAALCGFLAASLPVQAKIVEYVLDIENRVPASYSLEIPIQYPGTLSVEADWDCSRILTFKLSSPGSRPVRIRRSGPSPQLLEMAIDEGDLKSGSYYRLDISSLPAGGEGQGRLRIHLPDSPAIVRQRELDALPPEPELPEPEWWAVPSAPPAESSEALTALYREVEAFRNMVVTGPVETAPDPCRWQTSLLVHLAELRDSFADGSTTPEEATIRFYRKVAGAVGMVRELRNSDDPILAGPPPENRKDRNTWLRIRRERIKDMEHEMDVLLDMPKDGYVPELEGQEWTARLVTCLMACERNFEELGRSGSETGTNQELADDTWPFIVAAAKAFTAVDRLAVPARVRLN</sequence>
<dbReference type="Proteomes" id="UP000648239">
    <property type="component" value="Unassembled WGS sequence"/>
</dbReference>
<gene>
    <name evidence="1" type="ORF">IFK94_11205</name>
</gene>
<evidence type="ECO:0000313" key="1">
    <source>
        <dbReference type="EMBL" id="MBD3868682.1"/>
    </source>
</evidence>
<dbReference type="EMBL" id="JACXWD010000039">
    <property type="protein sequence ID" value="MBD3868682.1"/>
    <property type="molecule type" value="Genomic_DNA"/>
</dbReference>
<organism evidence="1 2">
    <name type="scientific">Candidatus Polarisedimenticola svalbardensis</name>
    <dbReference type="NCBI Taxonomy" id="2886004"/>
    <lineage>
        <taxon>Bacteria</taxon>
        <taxon>Pseudomonadati</taxon>
        <taxon>Acidobacteriota</taxon>
        <taxon>Candidatus Polarisedimenticolia</taxon>
        <taxon>Candidatus Polarisedimenticolales</taxon>
        <taxon>Candidatus Polarisedimenticolaceae</taxon>
        <taxon>Candidatus Polarisedimenticola</taxon>
    </lineage>
</organism>